<dbReference type="KEGG" id="nau:109219647"/>
<dbReference type="OMA" id="SCVPTNI"/>
<feature type="chain" id="PRO_5012159266" evidence="1">
    <location>
        <begin position="24"/>
        <end position="116"/>
    </location>
</feature>
<feature type="signal peptide" evidence="1">
    <location>
        <begin position="1"/>
        <end position="23"/>
    </location>
</feature>
<reference evidence="3" key="1">
    <citation type="submission" date="2016-11" db="EMBL/GenBank/DDBJ databases">
        <title>The genome of Nicotiana attenuata.</title>
        <authorList>
            <person name="Xu S."/>
            <person name="Brockmoeller T."/>
            <person name="Gaquerel E."/>
            <person name="Navarro A."/>
            <person name="Kuhl H."/>
            <person name="Gase K."/>
            <person name="Ling Z."/>
            <person name="Zhou W."/>
            <person name="Kreitzer C."/>
            <person name="Stanke M."/>
            <person name="Tang H."/>
            <person name="Lyons E."/>
            <person name="Pandey P."/>
            <person name="Pandey S.P."/>
            <person name="Timmermann B."/>
            <person name="Baldwin I.T."/>
        </authorList>
    </citation>
    <scope>NUCLEOTIDE SEQUENCE [LARGE SCALE GENOMIC DNA]</scope>
    <source>
        <strain evidence="3">UT</strain>
    </source>
</reference>
<dbReference type="PANTHER" id="PTHR33021:SF539">
    <property type="entry name" value="BLUE COPPER PROTEIN-LIKE"/>
    <property type="match status" value="1"/>
</dbReference>
<dbReference type="SMR" id="A0A1J6KNS6"/>
<dbReference type="STRING" id="49451.A0A1J6KNS6"/>
<dbReference type="InterPro" id="IPR003245">
    <property type="entry name" value="Phytocyanin_dom"/>
</dbReference>
<proteinExistence type="predicted"/>
<dbReference type="SUPFAM" id="SSF49503">
    <property type="entry name" value="Cupredoxins"/>
    <property type="match status" value="1"/>
</dbReference>
<dbReference type="AlphaFoldDB" id="A0A1J6KNS6"/>
<organism evidence="3 4">
    <name type="scientific">Nicotiana attenuata</name>
    <name type="common">Coyote tobacco</name>
    <dbReference type="NCBI Taxonomy" id="49451"/>
    <lineage>
        <taxon>Eukaryota</taxon>
        <taxon>Viridiplantae</taxon>
        <taxon>Streptophyta</taxon>
        <taxon>Embryophyta</taxon>
        <taxon>Tracheophyta</taxon>
        <taxon>Spermatophyta</taxon>
        <taxon>Magnoliopsida</taxon>
        <taxon>eudicotyledons</taxon>
        <taxon>Gunneridae</taxon>
        <taxon>Pentapetalae</taxon>
        <taxon>asterids</taxon>
        <taxon>lamiids</taxon>
        <taxon>Solanales</taxon>
        <taxon>Solanaceae</taxon>
        <taxon>Nicotianoideae</taxon>
        <taxon>Nicotianeae</taxon>
        <taxon>Nicotiana</taxon>
    </lineage>
</organism>
<name>A0A1J6KNS6_NICAT</name>
<gene>
    <name evidence="3" type="primary">BCP_8</name>
    <name evidence="3" type="ORF">A4A49_36515</name>
</gene>
<dbReference type="Pfam" id="PF02298">
    <property type="entry name" value="Cu_bind_like"/>
    <property type="match status" value="1"/>
</dbReference>
<feature type="domain" description="Phytocyanin" evidence="2">
    <location>
        <begin position="25"/>
        <end position="116"/>
    </location>
</feature>
<dbReference type="Gramene" id="OIT20841">
    <property type="protein sequence ID" value="OIT20841"/>
    <property type="gene ID" value="A4A49_36515"/>
</dbReference>
<dbReference type="Gene3D" id="2.60.40.420">
    <property type="entry name" value="Cupredoxins - blue copper proteins"/>
    <property type="match status" value="1"/>
</dbReference>
<protein>
    <submittedName>
        <fullName evidence="3">Blue copper protein</fullName>
    </submittedName>
</protein>
<dbReference type="OrthoDB" id="687943at2759"/>
<dbReference type="GeneID" id="109219647"/>
<evidence type="ECO:0000313" key="3">
    <source>
        <dbReference type="EMBL" id="OIT20841.1"/>
    </source>
</evidence>
<dbReference type="EMBL" id="MJEQ01004863">
    <property type="protein sequence ID" value="OIT20841.1"/>
    <property type="molecule type" value="Genomic_DNA"/>
</dbReference>
<keyword evidence="4" id="KW-1185">Reference proteome</keyword>
<dbReference type="GO" id="GO:0005886">
    <property type="term" value="C:plasma membrane"/>
    <property type="evidence" value="ECO:0007669"/>
    <property type="project" value="TreeGrafter"/>
</dbReference>
<dbReference type="InterPro" id="IPR039391">
    <property type="entry name" value="Phytocyanin-like"/>
</dbReference>
<comment type="caution">
    <text evidence="3">The sequence shown here is derived from an EMBL/GenBank/DDBJ whole genome shotgun (WGS) entry which is preliminary data.</text>
</comment>
<accession>A0A1J6KNS6</accession>
<dbReference type="GO" id="GO:0009055">
    <property type="term" value="F:electron transfer activity"/>
    <property type="evidence" value="ECO:0007669"/>
    <property type="project" value="InterPro"/>
</dbReference>
<dbReference type="InterPro" id="IPR008972">
    <property type="entry name" value="Cupredoxin"/>
</dbReference>
<evidence type="ECO:0000259" key="2">
    <source>
        <dbReference type="PROSITE" id="PS51485"/>
    </source>
</evidence>
<keyword evidence="1" id="KW-0732">Signal</keyword>
<evidence type="ECO:0000256" key="1">
    <source>
        <dbReference type="SAM" id="SignalP"/>
    </source>
</evidence>
<dbReference type="PROSITE" id="PS51485">
    <property type="entry name" value="PHYTOCYANIN"/>
    <property type="match status" value="1"/>
</dbReference>
<sequence length="116" mass="12585">MATFATKLMCLFLILGLAAPSFASDIINIDWSLEASLDLDLTLNVGDVVVFNYVPKLHDVVQVDIDGYKSCVPTNILYRDASGKTTITLDKAGVRQYISSVATDCLKGLKITITVL</sequence>
<evidence type="ECO:0000313" key="4">
    <source>
        <dbReference type="Proteomes" id="UP000187609"/>
    </source>
</evidence>
<dbReference type="Proteomes" id="UP000187609">
    <property type="component" value="Unassembled WGS sequence"/>
</dbReference>
<dbReference type="PANTHER" id="PTHR33021">
    <property type="entry name" value="BLUE COPPER PROTEIN"/>
    <property type="match status" value="1"/>
</dbReference>